<gene>
    <name evidence="14" type="ORF">ETU09_03155</name>
</gene>
<comment type="caution">
    <text evidence="14">The sequence shown here is derived from an EMBL/GenBank/DDBJ whole genome shotgun (WGS) entry which is preliminary data.</text>
</comment>
<evidence type="ECO:0000256" key="9">
    <source>
        <dbReference type="ARBA" id="ARBA00023306"/>
    </source>
</evidence>
<comment type="similarity">
    <text evidence="2 10">Belongs to the ABC-4 integral membrane protein family. FtsX subfamily.</text>
</comment>
<evidence type="ECO:0000256" key="11">
    <source>
        <dbReference type="SAM" id="Phobius"/>
    </source>
</evidence>
<feature type="transmembrane region" description="Helical" evidence="11">
    <location>
        <begin position="167"/>
        <end position="187"/>
    </location>
</feature>
<keyword evidence="5 10" id="KW-0132">Cell division</keyword>
<dbReference type="PANTHER" id="PTHR47755:SF1">
    <property type="entry name" value="CELL DIVISION PROTEIN FTSX"/>
    <property type="match status" value="1"/>
</dbReference>
<dbReference type="InterPro" id="IPR004513">
    <property type="entry name" value="FtsX"/>
</dbReference>
<evidence type="ECO:0000256" key="7">
    <source>
        <dbReference type="ARBA" id="ARBA00022989"/>
    </source>
</evidence>
<dbReference type="InterPro" id="IPR003838">
    <property type="entry name" value="ABC3_permease_C"/>
</dbReference>
<name>A0A563DH45_9FLAO</name>
<accession>A0A563DH45</accession>
<dbReference type="PIRSF" id="PIRSF003097">
    <property type="entry name" value="FtsX"/>
    <property type="match status" value="1"/>
</dbReference>
<evidence type="ECO:0000256" key="3">
    <source>
        <dbReference type="ARBA" id="ARBA00021907"/>
    </source>
</evidence>
<organism evidence="14 15">
    <name type="scientific">Apibacter muscae</name>
    <dbReference type="NCBI Taxonomy" id="2509004"/>
    <lineage>
        <taxon>Bacteria</taxon>
        <taxon>Pseudomonadati</taxon>
        <taxon>Bacteroidota</taxon>
        <taxon>Flavobacteriia</taxon>
        <taxon>Flavobacteriales</taxon>
        <taxon>Weeksellaceae</taxon>
        <taxon>Apibacter</taxon>
    </lineage>
</organism>
<keyword evidence="6 11" id="KW-0812">Transmembrane</keyword>
<proteinExistence type="inferred from homology"/>
<dbReference type="Pfam" id="PF02687">
    <property type="entry name" value="FtsX"/>
    <property type="match status" value="1"/>
</dbReference>
<evidence type="ECO:0000313" key="14">
    <source>
        <dbReference type="EMBL" id="TWP29457.1"/>
    </source>
</evidence>
<keyword evidence="8 10" id="KW-0472">Membrane</keyword>
<feature type="domain" description="FtsX extracellular" evidence="13">
    <location>
        <begin position="54"/>
        <end position="150"/>
    </location>
</feature>
<dbReference type="AlphaFoldDB" id="A0A563DH45"/>
<feature type="domain" description="ABC3 transporter permease C-terminal" evidence="12">
    <location>
        <begin position="173"/>
        <end position="289"/>
    </location>
</feature>
<dbReference type="Proteomes" id="UP000319499">
    <property type="component" value="Unassembled WGS sequence"/>
</dbReference>
<reference evidence="14 15" key="1">
    <citation type="submission" date="2019-02" db="EMBL/GenBank/DDBJ databases">
        <title>Apibacter muscae sp. nov.: a novel member of the house fly microbiota.</title>
        <authorList>
            <person name="Park R."/>
        </authorList>
    </citation>
    <scope>NUCLEOTIDE SEQUENCE [LARGE SCALE GENOMIC DNA]</scope>
    <source>
        <strain evidence="14 15">AL1</strain>
    </source>
</reference>
<dbReference type="PANTHER" id="PTHR47755">
    <property type="entry name" value="CELL DIVISION PROTEIN FTSX"/>
    <property type="match status" value="1"/>
</dbReference>
<protein>
    <recommendedName>
        <fullName evidence="3 10">Cell division protein FtsX</fullName>
    </recommendedName>
</protein>
<evidence type="ECO:0000259" key="13">
    <source>
        <dbReference type="Pfam" id="PF18075"/>
    </source>
</evidence>
<keyword evidence="4 10" id="KW-1003">Cell membrane</keyword>
<evidence type="ECO:0000256" key="2">
    <source>
        <dbReference type="ARBA" id="ARBA00007379"/>
    </source>
</evidence>
<evidence type="ECO:0000256" key="5">
    <source>
        <dbReference type="ARBA" id="ARBA00022618"/>
    </source>
</evidence>
<feature type="transmembrane region" description="Helical" evidence="11">
    <location>
        <begin position="260"/>
        <end position="282"/>
    </location>
</feature>
<evidence type="ECO:0000313" key="15">
    <source>
        <dbReference type="Proteomes" id="UP000319499"/>
    </source>
</evidence>
<evidence type="ECO:0000256" key="1">
    <source>
        <dbReference type="ARBA" id="ARBA00004651"/>
    </source>
</evidence>
<dbReference type="GO" id="GO:0005886">
    <property type="term" value="C:plasma membrane"/>
    <property type="evidence" value="ECO:0007669"/>
    <property type="project" value="UniProtKB-SubCell"/>
</dbReference>
<evidence type="ECO:0000256" key="10">
    <source>
        <dbReference type="PIRNR" id="PIRNR003097"/>
    </source>
</evidence>
<feature type="transmembrane region" description="Helical" evidence="11">
    <location>
        <begin position="225"/>
        <end position="248"/>
    </location>
</feature>
<dbReference type="EMBL" id="SELH01000014">
    <property type="protein sequence ID" value="TWP29457.1"/>
    <property type="molecule type" value="Genomic_DNA"/>
</dbReference>
<feature type="transmembrane region" description="Helical" evidence="11">
    <location>
        <begin position="20"/>
        <end position="39"/>
    </location>
</feature>
<comment type="function">
    <text evidence="10">Required for cell division and gliding motility.</text>
</comment>
<sequence>MAIKADNLDKNRLRSSNITVVISIAMVLFLIGIIGLIIINTNSYIDYLKEQMVIEVFFKNEKKSNPNSQSQVQYVDSLKGHPYVKSIKYITKEEATDIGKKELGVDSQVLFEENIFPASVIVGLKPEFIDSTHIETIKKQLIKNPIVDEIKSDNSLLEKMDKSVKKITIGISVLAIIILFIAVSLINNSIRLKIYSKRFIIKTMQLVGAKRSFIIRPFITESLTLGVLGAFIALLLLFATNYIITNVLHILPPIIVFKNHLILAAFILVLGILITSLSTWFATWRFLRLKSNDLYY</sequence>
<keyword evidence="7 11" id="KW-1133">Transmembrane helix</keyword>
<dbReference type="GO" id="GO:0051301">
    <property type="term" value="P:cell division"/>
    <property type="evidence" value="ECO:0007669"/>
    <property type="project" value="UniProtKB-KW"/>
</dbReference>
<dbReference type="Gene3D" id="3.30.70.3040">
    <property type="match status" value="1"/>
</dbReference>
<dbReference type="RefSeq" id="WP_146291857.1">
    <property type="nucleotide sequence ID" value="NZ_SELH01000014.1"/>
</dbReference>
<keyword evidence="10" id="KW-0997">Cell inner membrane</keyword>
<dbReference type="OrthoDB" id="9813411at2"/>
<evidence type="ECO:0000256" key="8">
    <source>
        <dbReference type="ARBA" id="ARBA00023136"/>
    </source>
</evidence>
<evidence type="ECO:0000259" key="12">
    <source>
        <dbReference type="Pfam" id="PF02687"/>
    </source>
</evidence>
<dbReference type="InterPro" id="IPR040690">
    <property type="entry name" value="FtsX_ECD"/>
</dbReference>
<keyword evidence="15" id="KW-1185">Reference proteome</keyword>
<evidence type="ECO:0000256" key="4">
    <source>
        <dbReference type="ARBA" id="ARBA00022475"/>
    </source>
</evidence>
<comment type="subcellular location">
    <subcellularLocation>
        <location evidence="10">Cell inner membrane</location>
    </subcellularLocation>
    <subcellularLocation>
        <location evidence="1">Cell membrane</location>
        <topology evidence="1">Multi-pass membrane protein</topology>
    </subcellularLocation>
</comment>
<dbReference type="Pfam" id="PF18075">
    <property type="entry name" value="FtsX_ECD"/>
    <property type="match status" value="1"/>
</dbReference>
<keyword evidence="9 10" id="KW-0131">Cell cycle</keyword>
<evidence type="ECO:0000256" key="6">
    <source>
        <dbReference type="ARBA" id="ARBA00022692"/>
    </source>
</evidence>